<gene>
    <name evidence="1" type="ORF">SAMEA4475696_00742</name>
</gene>
<protein>
    <submittedName>
        <fullName evidence="1">Uncharacterized protein</fullName>
    </submittedName>
</protein>
<evidence type="ECO:0000313" key="2">
    <source>
        <dbReference type="Proteomes" id="UP000242637"/>
    </source>
</evidence>
<accession>A0A239VD31</accession>
<dbReference type="EMBL" id="LT906453">
    <property type="protein sequence ID" value="SNV19578.1"/>
    <property type="molecule type" value="Genomic_DNA"/>
</dbReference>
<keyword evidence="2" id="KW-1185">Reference proteome</keyword>
<proteinExistence type="predicted"/>
<reference evidence="1 2" key="1">
    <citation type="submission" date="2017-06" db="EMBL/GenBank/DDBJ databases">
        <authorList>
            <consortium name="Pathogen Informatics"/>
        </authorList>
    </citation>
    <scope>NUCLEOTIDE SEQUENCE [LARGE SCALE GENOMIC DNA]</scope>
    <source>
        <strain evidence="1 2">NCTC13039</strain>
    </source>
</reference>
<dbReference type="AlphaFoldDB" id="A0A239VD31"/>
<name>A0A239VD31_9MICO</name>
<sequence>MCLTWFCCGERQVWGRGVGGEGTDWVCRSWFFRDLSDGGVARALLPAVVARAPGLL</sequence>
<dbReference type="KEGG" id="dco:SAMEA4475696_0742"/>
<organism evidence="1 2">
    <name type="scientific">Dermatophilus congolensis</name>
    <dbReference type="NCBI Taxonomy" id="1863"/>
    <lineage>
        <taxon>Bacteria</taxon>
        <taxon>Bacillati</taxon>
        <taxon>Actinomycetota</taxon>
        <taxon>Actinomycetes</taxon>
        <taxon>Micrococcales</taxon>
        <taxon>Dermatophilaceae</taxon>
        <taxon>Dermatophilus</taxon>
    </lineage>
</organism>
<dbReference type="Proteomes" id="UP000242637">
    <property type="component" value="Chromosome 1"/>
</dbReference>
<evidence type="ECO:0000313" key="1">
    <source>
        <dbReference type="EMBL" id="SNV19578.1"/>
    </source>
</evidence>